<reference evidence="1" key="2">
    <citation type="submission" date="2020-09" db="EMBL/GenBank/DDBJ databases">
        <authorList>
            <person name="Sun Q."/>
            <person name="Zhou Y."/>
        </authorList>
    </citation>
    <scope>NUCLEOTIDE SEQUENCE</scope>
    <source>
        <strain evidence="1">CGMCC 4.5737</strain>
    </source>
</reference>
<dbReference type="EMBL" id="BMMK01000001">
    <property type="protein sequence ID" value="GGM32852.1"/>
    <property type="molecule type" value="Genomic_DNA"/>
</dbReference>
<protein>
    <submittedName>
        <fullName evidence="1">Uncharacterized protein</fullName>
    </submittedName>
</protein>
<evidence type="ECO:0000313" key="2">
    <source>
        <dbReference type="Proteomes" id="UP000637578"/>
    </source>
</evidence>
<reference evidence="1" key="1">
    <citation type="journal article" date="2014" name="Int. J. Syst. Evol. Microbiol.">
        <title>Complete genome sequence of Corynebacterium casei LMG S-19264T (=DSM 44701T), isolated from a smear-ripened cheese.</title>
        <authorList>
            <consortium name="US DOE Joint Genome Institute (JGI-PGF)"/>
            <person name="Walter F."/>
            <person name="Albersmeier A."/>
            <person name="Kalinowski J."/>
            <person name="Ruckert C."/>
        </authorList>
    </citation>
    <scope>NUCLEOTIDE SEQUENCE</scope>
    <source>
        <strain evidence="1">CGMCC 4.5737</strain>
    </source>
</reference>
<evidence type="ECO:0000313" key="1">
    <source>
        <dbReference type="EMBL" id="GGM32852.1"/>
    </source>
</evidence>
<name>A0A8J3C8E3_9PSEU</name>
<gene>
    <name evidence="1" type="ORF">GCM10012275_00310</name>
</gene>
<organism evidence="1 2">
    <name type="scientific">Longimycelium tulufanense</name>
    <dbReference type="NCBI Taxonomy" id="907463"/>
    <lineage>
        <taxon>Bacteria</taxon>
        <taxon>Bacillati</taxon>
        <taxon>Actinomycetota</taxon>
        <taxon>Actinomycetes</taxon>
        <taxon>Pseudonocardiales</taxon>
        <taxon>Pseudonocardiaceae</taxon>
        <taxon>Longimycelium</taxon>
    </lineage>
</organism>
<proteinExistence type="predicted"/>
<accession>A0A8J3C8E3</accession>
<dbReference type="AlphaFoldDB" id="A0A8J3C8E3"/>
<sequence length="111" mass="12298">MREVKQVLRYVVEDHALLNLMSTIEDARAKLTASQDRRDPLVAAAGSALSCTIDILRLIHHREQLGPANQREALLETASSARALVAEVMFAIREQYGTSPMGERESTGRSH</sequence>
<comment type="caution">
    <text evidence="1">The sequence shown here is derived from an EMBL/GenBank/DDBJ whole genome shotgun (WGS) entry which is preliminary data.</text>
</comment>
<dbReference type="Proteomes" id="UP000637578">
    <property type="component" value="Unassembled WGS sequence"/>
</dbReference>
<keyword evidence="2" id="KW-1185">Reference proteome</keyword>